<comment type="subcellular location">
    <subcellularLocation>
        <location evidence="1 6">Membrane</location>
        <topology evidence="1 6">Multi-pass membrane protein</topology>
    </subcellularLocation>
</comment>
<feature type="transmembrane region" description="Helical" evidence="8">
    <location>
        <begin position="87"/>
        <end position="109"/>
    </location>
</feature>
<feature type="transmembrane region" description="Helical" evidence="8">
    <location>
        <begin position="250"/>
        <end position="267"/>
    </location>
</feature>
<dbReference type="Pfam" id="PF00854">
    <property type="entry name" value="PTR2"/>
    <property type="match status" value="2"/>
</dbReference>
<keyword evidence="6" id="KW-0813">Transport</keyword>
<evidence type="ECO:0000313" key="11">
    <source>
        <dbReference type="Proteomes" id="UP000002630"/>
    </source>
</evidence>
<dbReference type="OrthoDB" id="8904098at2759"/>
<dbReference type="AlphaFoldDB" id="D7G1M8"/>
<comment type="similarity">
    <text evidence="2 6">Belongs to the major facilitator superfamily. Proton-dependent oligopeptide transporter (POT/PTR) (TC 2.A.17) family.</text>
</comment>
<dbReference type="Gene3D" id="1.20.1250.20">
    <property type="entry name" value="MFS general substrate transporter like domains"/>
    <property type="match status" value="1"/>
</dbReference>
<dbReference type="InterPro" id="IPR018456">
    <property type="entry name" value="PTR2_symporter_CS"/>
</dbReference>
<evidence type="ECO:0000313" key="10">
    <source>
        <dbReference type="EMBL" id="CBJ33273.1"/>
    </source>
</evidence>
<feature type="chain" id="PRO_5003095977" evidence="9">
    <location>
        <begin position="17"/>
        <end position="506"/>
    </location>
</feature>
<feature type="signal peptide" evidence="9">
    <location>
        <begin position="1"/>
        <end position="16"/>
    </location>
</feature>
<dbReference type="PROSITE" id="PS01023">
    <property type="entry name" value="PTR2_2"/>
    <property type="match status" value="1"/>
</dbReference>
<sequence>MFRFCFFVKFLSTSHAHVPPLGGAWIKSSVSVFGADQFEEDDPADVKEKQSFFNWFYWSINLGALVSFTLVSYVCQYGLSFLGGPDWGFMAGYSIPCIAMSLALVVFLAGTPKYRRFPPSGSVVSRAAGVVTEACRKRCNASWVGVAGQDGVAGGEWQTARIQAGGGGAGEETLEWLQSASERSGGSYSHDEVVAVSRVWKLLPFLALQVPYWAVYAQMGTAFQNQGCQMDLSVLGFDIPVSTLNMFDTLAVLLLIPVVDGVVYPWLRRTGCEPTMLRKIGSGLLFAGAAVLVAGAVEVVRRNHVDHGDGAVLSPCRKARDYDPEQFQEYFNTRNRASATAHRPAYCHQVPGCTDIGPDDLLLLSCIVCDSPPLASTMSVMWQVPQYLLIGTSEILSAVTSLEFFYAEAPTTVRGVSAGLNLLTTALGSWVTVPLLSLVNSGAFGSPWVTDDLNDGHLELYFCLLAGLVAISQALPLPKPHGRRNTGTLRNANSARERRKRWRRRL</sequence>
<evidence type="ECO:0000256" key="2">
    <source>
        <dbReference type="ARBA" id="ARBA00005982"/>
    </source>
</evidence>
<evidence type="ECO:0000256" key="8">
    <source>
        <dbReference type="SAM" id="Phobius"/>
    </source>
</evidence>
<keyword evidence="4 8" id="KW-1133">Transmembrane helix</keyword>
<dbReference type="eggNOG" id="KOG1237">
    <property type="taxonomic scope" value="Eukaryota"/>
</dbReference>
<evidence type="ECO:0000256" key="9">
    <source>
        <dbReference type="SAM" id="SignalP"/>
    </source>
</evidence>
<keyword evidence="5 8" id="KW-0472">Membrane</keyword>
<feature type="compositionally biased region" description="Basic residues" evidence="7">
    <location>
        <begin position="497"/>
        <end position="506"/>
    </location>
</feature>
<feature type="compositionally biased region" description="Polar residues" evidence="7">
    <location>
        <begin position="485"/>
        <end position="494"/>
    </location>
</feature>
<dbReference type="InterPro" id="IPR036259">
    <property type="entry name" value="MFS_trans_sf"/>
</dbReference>
<dbReference type="GO" id="GO:0006857">
    <property type="term" value="P:oligopeptide transport"/>
    <property type="evidence" value="ECO:0007669"/>
    <property type="project" value="InterPro"/>
</dbReference>
<accession>D7G1M8</accession>
<feature type="region of interest" description="Disordered" evidence="7">
    <location>
        <begin position="481"/>
        <end position="506"/>
    </location>
</feature>
<dbReference type="GO" id="GO:0022857">
    <property type="term" value="F:transmembrane transporter activity"/>
    <property type="evidence" value="ECO:0007669"/>
    <property type="project" value="InterPro"/>
</dbReference>
<feature type="transmembrane region" description="Helical" evidence="8">
    <location>
        <begin position="458"/>
        <end position="477"/>
    </location>
</feature>
<dbReference type="PANTHER" id="PTHR11654">
    <property type="entry name" value="OLIGOPEPTIDE TRANSPORTER-RELATED"/>
    <property type="match status" value="1"/>
</dbReference>
<dbReference type="InterPro" id="IPR000109">
    <property type="entry name" value="POT_fam"/>
</dbReference>
<feature type="transmembrane region" description="Helical" evidence="8">
    <location>
        <begin position="279"/>
        <end position="297"/>
    </location>
</feature>
<evidence type="ECO:0000256" key="6">
    <source>
        <dbReference type="RuleBase" id="RU003755"/>
    </source>
</evidence>
<reference evidence="10 11" key="1">
    <citation type="journal article" date="2010" name="Nature">
        <title>The Ectocarpus genome and the independent evolution of multicellularity in brown algae.</title>
        <authorList>
            <person name="Cock J.M."/>
            <person name="Sterck L."/>
            <person name="Rouze P."/>
            <person name="Scornet D."/>
            <person name="Allen A.E."/>
            <person name="Amoutzias G."/>
            <person name="Anthouard V."/>
            <person name="Artiguenave F."/>
            <person name="Aury J.M."/>
            <person name="Badger J.H."/>
            <person name="Beszteri B."/>
            <person name="Billiau K."/>
            <person name="Bonnet E."/>
            <person name="Bothwell J.H."/>
            <person name="Bowler C."/>
            <person name="Boyen C."/>
            <person name="Brownlee C."/>
            <person name="Carrano C.J."/>
            <person name="Charrier B."/>
            <person name="Cho G.Y."/>
            <person name="Coelho S.M."/>
            <person name="Collen J."/>
            <person name="Corre E."/>
            <person name="Da Silva C."/>
            <person name="Delage L."/>
            <person name="Delaroque N."/>
            <person name="Dittami S.M."/>
            <person name="Doulbeau S."/>
            <person name="Elias M."/>
            <person name="Farnham G."/>
            <person name="Gachon C.M."/>
            <person name="Gschloessl B."/>
            <person name="Heesch S."/>
            <person name="Jabbari K."/>
            <person name="Jubin C."/>
            <person name="Kawai H."/>
            <person name="Kimura K."/>
            <person name="Kloareg B."/>
            <person name="Kupper F.C."/>
            <person name="Lang D."/>
            <person name="Le Bail A."/>
            <person name="Leblanc C."/>
            <person name="Lerouge P."/>
            <person name="Lohr M."/>
            <person name="Lopez P.J."/>
            <person name="Martens C."/>
            <person name="Maumus F."/>
            <person name="Michel G."/>
            <person name="Miranda-Saavedra D."/>
            <person name="Morales J."/>
            <person name="Moreau H."/>
            <person name="Motomura T."/>
            <person name="Nagasato C."/>
            <person name="Napoli C.A."/>
            <person name="Nelson D.R."/>
            <person name="Nyvall-Collen P."/>
            <person name="Peters A.F."/>
            <person name="Pommier C."/>
            <person name="Potin P."/>
            <person name="Poulain J."/>
            <person name="Quesneville H."/>
            <person name="Read B."/>
            <person name="Rensing S.A."/>
            <person name="Ritter A."/>
            <person name="Rousvoal S."/>
            <person name="Samanta M."/>
            <person name="Samson G."/>
            <person name="Schroeder D.C."/>
            <person name="Segurens B."/>
            <person name="Strittmatter M."/>
            <person name="Tonon T."/>
            <person name="Tregear J.W."/>
            <person name="Valentin K."/>
            <person name="von Dassow P."/>
            <person name="Yamagishi T."/>
            <person name="Van de Peer Y."/>
            <person name="Wincker P."/>
        </authorList>
    </citation>
    <scope>NUCLEOTIDE SEQUENCE [LARGE SCALE GENOMIC DNA]</scope>
    <source>
        <strain evidence="11">Ec32 / CCAP1310/4</strain>
    </source>
</reference>
<evidence type="ECO:0000256" key="4">
    <source>
        <dbReference type="ARBA" id="ARBA00022989"/>
    </source>
</evidence>
<dbReference type="InParanoid" id="D7G1M8"/>
<dbReference type="EMBL" id="FN649760">
    <property type="protein sequence ID" value="CBJ33273.1"/>
    <property type="molecule type" value="Genomic_DNA"/>
</dbReference>
<organism evidence="10 11">
    <name type="scientific">Ectocarpus siliculosus</name>
    <name type="common">Brown alga</name>
    <name type="synonym">Conferva siliculosa</name>
    <dbReference type="NCBI Taxonomy" id="2880"/>
    <lineage>
        <taxon>Eukaryota</taxon>
        <taxon>Sar</taxon>
        <taxon>Stramenopiles</taxon>
        <taxon>Ochrophyta</taxon>
        <taxon>PX clade</taxon>
        <taxon>Phaeophyceae</taxon>
        <taxon>Ectocarpales</taxon>
        <taxon>Ectocarpaceae</taxon>
        <taxon>Ectocarpus</taxon>
    </lineage>
</organism>
<proteinExistence type="inferred from homology"/>
<gene>
    <name evidence="10" type="ORF">Esi_0453_0002</name>
</gene>
<keyword evidence="3 6" id="KW-0812">Transmembrane</keyword>
<evidence type="ECO:0000256" key="5">
    <source>
        <dbReference type="ARBA" id="ARBA00023136"/>
    </source>
</evidence>
<name>D7G1M8_ECTSI</name>
<evidence type="ECO:0000256" key="7">
    <source>
        <dbReference type="SAM" id="MobiDB-lite"/>
    </source>
</evidence>
<evidence type="ECO:0000256" key="3">
    <source>
        <dbReference type="ARBA" id="ARBA00022692"/>
    </source>
</evidence>
<keyword evidence="9" id="KW-0732">Signal</keyword>
<dbReference type="GO" id="GO:0016020">
    <property type="term" value="C:membrane"/>
    <property type="evidence" value="ECO:0007669"/>
    <property type="project" value="UniProtKB-SubCell"/>
</dbReference>
<feature type="transmembrane region" description="Helical" evidence="8">
    <location>
        <begin position="418"/>
        <end position="438"/>
    </location>
</feature>
<evidence type="ECO:0000256" key="1">
    <source>
        <dbReference type="ARBA" id="ARBA00004141"/>
    </source>
</evidence>
<keyword evidence="11" id="KW-1185">Reference proteome</keyword>
<dbReference type="STRING" id="2880.D7G1M8"/>
<dbReference type="Proteomes" id="UP000002630">
    <property type="component" value="Unassembled WGS sequence"/>
</dbReference>
<protein>
    <submittedName>
        <fullName evidence="10">Amino acid/peptide transporter</fullName>
    </submittedName>
</protein>
<feature type="transmembrane region" description="Helical" evidence="8">
    <location>
        <begin position="55"/>
        <end position="75"/>
    </location>
</feature>
<feature type="transmembrane region" description="Helical" evidence="8">
    <location>
        <begin position="387"/>
        <end position="406"/>
    </location>
</feature>